<dbReference type="GO" id="GO:0005975">
    <property type="term" value="P:carbohydrate metabolic process"/>
    <property type="evidence" value="ECO:0007669"/>
    <property type="project" value="UniProtKB-ARBA"/>
</dbReference>
<dbReference type="InterPro" id="IPR000668">
    <property type="entry name" value="Peptidase_C1A_C"/>
</dbReference>
<name>A0A2N3G4J8_9ACTN</name>
<gene>
    <name evidence="3" type="ORF">CVT63_06855</name>
</gene>
<dbReference type="Gene3D" id="3.90.70.10">
    <property type="entry name" value="Cysteine proteinases"/>
    <property type="match status" value="1"/>
</dbReference>
<sequence>MNTWKNRARVWGSGRSVIPGFLTIMLTVVIVFSQCAIQASPASGAGNDPRTLLARPSDGKHSLGFKLSAPETAARLRAAGWPRAGAGRHLGASVDLTDQLPPVGDQGKQGSCVTWATSYYYKSFSEKQEHTTWDLSRAQYQFSPSFVYNQINGGVDCGATFPDAFDVLQNKGDVDIAEMPYDDGNYTIQPTAAQFEAAKPYRIPADWSYLWLQSEMGPFSCPNDIARTKAWLGEGNLLVMGIPIYSDFPDFGFYPSRAYYDYNGCADLAGGHGVCIVGYNDNINSRGADADHRGGFKMVNSWGSSWNGPNQGFVWLSYDFVKRYVWEAWTMGDIKGDGPCIGGLSASSGEVGSAIDITGNNFGAKRREARVTFNGTVAAQATFTNKKVTVTVPRGATSGQVVVYDWEGTASVAAKGAANAGFFTVKSPTYSYYFAEGATHDGFDEWLSLQNPRSSPLEVTATYMFCGGRLPVTRTYPLNASSRFSVSVNEEVGPGQDVSVKLMANGEFYAERPMYFNYKQGQAGYSWTGGHVVAGAVAPAREWYFAEGTTRSGFEEWICLQNPGSEKAVVTVEYIKADASVVQKAYLLSPQSRASVFVNGDVGPGLDVSARIHCDSAIVAERSMYFNYKGKWDGGHDVMGANSPATTWHFAEGTTRSGFEEWLVIQNPNNEDAMITCHFLKSNGVTSDRNYTVSANSRWTLDVNQAVGANVDSAMILESDLPVVAERPTYFCYKEETPGYSWTGGHDVMGSSLSKCSWFFAEGCTYNWADEYICVANPGVDSAHVVFAFMLENGVPVTHSISVEPHRRVTVKVADVVGRGHDASAHVTSDAPIIVERPMYFNYNGWTGGHTGAGF</sequence>
<accession>A0A2N3G4J8</accession>
<dbReference type="InterPro" id="IPR038765">
    <property type="entry name" value="Papain-like_cys_pep_sf"/>
</dbReference>
<feature type="domain" description="IPT/TIG" evidence="2">
    <location>
        <begin position="339"/>
        <end position="400"/>
    </location>
</feature>
<dbReference type="SUPFAM" id="SSF54001">
    <property type="entry name" value="Cysteine proteinases"/>
    <property type="match status" value="1"/>
</dbReference>
<comment type="caution">
    <text evidence="3">The sequence shown here is derived from an EMBL/GenBank/DDBJ whole genome shotgun (WGS) entry which is preliminary data.</text>
</comment>
<dbReference type="CDD" id="cd02619">
    <property type="entry name" value="Peptidase_C1"/>
    <property type="match status" value="1"/>
</dbReference>
<dbReference type="InterPro" id="IPR025660">
    <property type="entry name" value="Pept_his_AS"/>
</dbReference>
<evidence type="ECO:0000259" key="1">
    <source>
        <dbReference type="Pfam" id="PF00112"/>
    </source>
</evidence>
<reference evidence="3 4" key="1">
    <citation type="journal article" date="2017" name="ISME J.">
        <title>Potential for microbial H2 and metal transformations associated with novel bacteria and archaea in deep terrestrial subsurface sediments.</title>
        <authorList>
            <person name="Hernsdorf A.W."/>
            <person name="Amano Y."/>
            <person name="Miyakawa K."/>
            <person name="Ise K."/>
            <person name="Suzuki Y."/>
            <person name="Anantharaman K."/>
            <person name="Probst A."/>
            <person name="Burstein D."/>
            <person name="Thomas B.C."/>
            <person name="Banfield J.F."/>
        </authorList>
    </citation>
    <scope>NUCLEOTIDE SEQUENCE [LARGE SCALE GENOMIC DNA]</scope>
    <source>
        <strain evidence="3">HGW-Actinobacteria-3</strain>
    </source>
</reference>
<dbReference type="InterPro" id="IPR002909">
    <property type="entry name" value="IPT_dom"/>
</dbReference>
<dbReference type="Pfam" id="PF00112">
    <property type="entry name" value="Peptidase_C1"/>
    <property type="match status" value="1"/>
</dbReference>
<dbReference type="AlphaFoldDB" id="A0A2N3G4J8"/>
<protein>
    <recommendedName>
        <fullName evidence="5">Cysteine protease</fullName>
    </recommendedName>
</protein>
<dbReference type="PROSITE" id="PS00639">
    <property type="entry name" value="THIOL_PROTEASE_HIS"/>
    <property type="match status" value="1"/>
</dbReference>
<dbReference type="Pfam" id="PF18986">
    <property type="entry name" value="DUF5719"/>
    <property type="match status" value="1"/>
</dbReference>
<dbReference type="Gene3D" id="2.60.40.10">
    <property type="entry name" value="Immunoglobulins"/>
    <property type="match status" value="1"/>
</dbReference>
<dbReference type="SUPFAM" id="SSF81296">
    <property type="entry name" value="E set domains"/>
    <property type="match status" value="1"/>
</dbReference>
<dbReference type="GO" id="GO:0006508">
    <property type="term" value="P:proteolysis"/>
    <property type="evidence" value="ECO:0007669"/>
    <property type="project" value="InterPro"/>
</dbReference>
<dbReference type="InterPro" id="IPR043777">
    <property type="entry name" value="DUF5719"/>
</dbReference>
<dbReference type="EMBL" id="PHEX01000068">
    <property type="protein sequence ID" value="PKQ27647.1"/>
    <property type="molecule type" value="Genomic_DNA"/>
</dbReference>
<dbReference type="InterPro" id="IPR014756">
    <property type="entry name" value="Ig_E-set"/>
</dbReference>
<dbReference type="Pfam" id="PF01833">
    <property type="entry name" value="TIG"/>
    <property type="match status" value="1"/>
</dbReference>
<evidence type="ECO:0000313" key="4">
    <source>
        <dbReference type="Proteomes" id="UP000233654"/>
    </source>
</evidence>
<evidence type="ECO:0008006" key="5">
    <source>
        <dbReference type="Google" id="ProtNLM"/>
    </source>
</evidence>
<dbReference type="InterPro" id="IPR036698">
    <property type="entry name" value="TM1070-like_sf"/>
</dbReference>
<dbReference type="Gene3D" id="2.60.290.11">
    <property type="entry name" value="TM1070-like"/>
    <property type="match status" value="3"/>
</dbReference>
<dbReference type="SUPFAM" id="SSF89232">
    <property type="entry name" value="Hypothetical protein TM1070"/>
    <property type="match status" value="1"/>
</dbReference>
<feature type="domain" description="Peptidase C1A papain C-terminal" evidence="1">
    <location>
        <begin position="93"/>
        <end position="317"/>
    </location>
</feature>
<dbReference type="GO" id="GO:0008234">
    <property type="term" value="F:cysteine-type peptidase activity"/>
    <property type="evidence" value="ECO:0007669"/>
    <property type="project" value="InterPro"/>
</dbReference>
<evidence type="ECO:0000313" key="3">
    <source>
        <dbReference type="EMBL" id="PKQ27647.1"/>
    </source>
</evidence>
<evidence type="ECO:0000259" key="2">
    <source>
        <dbReference type="Pfam" id="PF01833"/>
    </source>
</evidence>
<dbReference type="Proteomes" id="UP000233654">
    <property type="component" value="Unassembled WGS sequence"/>
</dbReference>
<organism evidence="3 4">
    <name type="scientific">Candidatus Anoxymicrobium japonicum</name>
    <dbReference type="NCBI Taxonomy" id="2013648"/>
    <lineage>
        <taxon>Bacteria</taxon>
        <taxon>Bacillati</taxon>
        <taxon>Actinomycetota</taxon>
        <taxon>Candidatus Geothermincolia</taxon>
        <taxon>Candidatus Geothermincolales</taxon>
        <taxon>Candidatus Anoxymicrobiaceae</taxon>
        <taxon>Candidatus Anoxymicrobium</taxon>
    </lineage>
</organism>
<dbReference type="InterPro" id="IPR013783">
    <property type="entry name" value="Ig-like_fold"/>
</dbReference>
<proteinExistence type="predicted"/>